<evidence type="ECO:0000256" key="2">
    <source>
        <dbReference type="ARBA" id="ARBA00022801"/>
    </source>
</evidence>
<dbReference type="CDD" id="cd00268">
    <property type="entry name" value="DEADc"/>
    <property type="match status" value="1"/>
</dbReference>
<proteinExistence type="predicted"/>
<keyword evidence="7" id="KW-1185">Reference proteome</keyword>
<keyword evidence="1" id="KW-0547">Nucleotide-binding</keyword>
<evidence type="ECO:0000259" key="5">
    <source>
        <dbReference type="PROSITE" id="PS51192"/>
    </source>
</evidence>
<evidence type="ECO:0000313" key="7">
    <source>
        <dbReference type="Proteomes" id="UP001519887"/>
    </source>
</evidence>
<accession>A0ABS7C0T1</accession>
<organism evidence="6 7">
    <name type="scientific">Paenibacillus sepulcri</name>
    <dbReference type="NCBI Taxonomy" id="359917"/>
    <lineage>
        <taxon>Bacteria</taxon>
        <taxon>Bacillati</taxon>
        <taxon>Bacillota</taxon>
        <taxon>Bacilli</taxon>
        <taxon>Bacillales</taxon>
        <taxon>Paenibacillaceae</taxon>
        <taxon>Paenibacillus</taxon>
    </lineage>
</organism>
<dbReference type="InterPro" id="IPR044742">
    <property type="entry name" value="DEAD/DEAH_RhlB"/>
</dbReference>
<feature type="domain" description="Helicase ATP-binding" evidence="5">
    <location>
        <begin position="15"/>
        <end position="186"/>
    </location>
</feature>
<keyword evidence="2" id="KW-0378">Hydrolase</keyword>
<evidence type="ECO:0000256" key="1">
    <source>
        <dbReference type="ARBA" id="ARBA00022741"/>
    </source>
</evidence>
<comment type="caution">
    <text evidence="6">The sequence shown here is derived from an EMBL/GenBank/DDBJ whole genome shotgun (WGS) entry which is preliminary data.</text>
</comment>
<dbReference type="Proteomes" id="UP001519887">
    <property type="component" value="Unassembled WGS sequence"/>
</dbReference>
<dbReference type="PANTHER" id="PTHR47959">
    <property type="entry name" value="ATP-DEPENDENT RNA HELICASE RHLE-RELATED"/>
    <property type="match status" value="1"/>
</dbReference>
<dbReference type="EMBL" id="JAHZIK010000212">
    <property type="protein sequence ID" value="MBW7454523.1"/>
    <property type="molecule type" value="Genomic_DNA"/>
</dbReference>
<dbReference type="Gene3D" id="3.40.50.300">
    <property type="entry name" value="P-loop containing nucleotide triphosphate hydrolases"/>
    <property type="match status" value="1"/>
</dbReference>
<dbReference type="GO" id="GO:0004386">
    <property type="term" value="F:helicase activity"/>
    <property type="evidence" value="ECO:0007669"/>
    <property type="project" value="UniProtKB-KW"/>
</dbReference>
<gene>
    <name evidence="6" type="ORF">K0U00_10830</name>
</gene>
<sequence>MGGIQEATPIQEGAIPVILSGSDVICQAQTGTGKTLAFLLPMLEKIKPDKDELQGLILTPTRELALQITNELKRWLSSKTEFSVLAVYGGQDVEAQMRKLKRAVHMIVATPGRLLDHIRRGTISLSSVKMFVLDEADQMLHLGFLNEVEEIMTKLPYRKQTMLFSATMPGSVRTLAARIMLEPKDITVKAPKVTVKGI</sequence>
<dbReference type="InterPro" id="IPR050079">
    <property type="entry name" value="DEAD_box_RNA_helicase"/>
</dbReference>
<feature type="non-terminal residue" evidence="6">
    <location>
        <position position="198"/>
    </location>
</feature>
<keyword evidence="3 6" id="KW-0347">Helicase</keyword>
<evidence type="ECO:0000313" key="6">
    <source>
        <dbReference type="EMBL" id="MBW7454523.1"/>
    </source>
</evidence>
<reference evidence="6 7" key="1">
    <citation type="submission" date="2021-07" db="EMBL/GenBank/DDBJ databases">
        <title>Paenibacillus radiodurans sp. nov., isolated from the southeastern edge of Tengger Desert.</title>
        <authorList>
            <person name="Zhang G."/>
        </authorList>
    </citation>
    <scope>NUCLEOTIDE SEQUENCE [LARGE SCALE GENOMIC DNA]</scope>
    <source>
        <strain evidence="6 7">CCM 7311</strain>
    </source>
</reference>
<dbReference type="InterPro" id="IPR027417">
    <property type="entry name" value="P-loop_NTPase"/>
</dbReference>
<dbReference type="SUPFAM" id="SSF52540">
    <property type="entry name" value="P-loop containing nucleoside triphosphate hydrolases"/>
    <property type="match status" value="1"/>
</dbReference>
<dbReference type="InterPro" id="IPR014001">
    <property type="entry name" value="Helicase_ATP-bd"/>
</dbReference>
<dbReference type="PROSITE" id="PS51192">
    <property type="entry name" value="HELICASE_ATP_BIND_1"/>
    <property type="match status" value="1"/>
</dbReference>
<evidence type="ECO:0000256" key="4">
    <source>
        <dbReference type="ARBA" id="ARBA00022840"/>
    </source>
</evidence>
<dbReference type="InterPro" id="IPR011545">
    <property type="entry name" value="DEAD/DEAH_box_helicase_dom"/>
</dbReference>
<evidence type="ECO:0000256" key="3">
    <source>
        <dbReference type="ARBA" id="ARBA00022806"/>
    </source>
</evidence>
<name>A0ABS7C0T1_9BACL</name>
<keyword evidence="4" id="KW-0067">ATP-binding</keyword>
<dbReference type="Pfam" id="PF00270">
    <property type="entry name" value="DEAD"/>
    <property type="match status" value="1"/>
</dbReference>
<protein>
    <submittedName>
        <fullName evidence="6">DEAD/DEAH box helicase</fullName>
    </submittedName>
</protein>
<dbReference type="PANTHER" id="PTHR47959:SF1">
    <property type="entry name" value="ATP-DEPENDENT RNA HELICASE DBPA"/>
    <property type="match status" value="1"/>
</dbReference>
<dbReference type="SMART" id="SM00487">
    <property type="entry name" value="DEXDc"/>
    <property type="match status" value="1"/>
</dbReference>